<dbReference type="FunFam" id="3.60.40.10:FF:000265">
    <property type="entry name" value="Uncharacterized protein"/>
    <property type="match status" value="1"/>
</dbReference>
<dbReference type="CDD" id="cd00143">
    <property type="entry name" value="PP2Cc"/>
    <property type="match status" value="1"/>
</dbReference>
<sequence length="395" mass="42494">MATRQVQKMGSLAKLRQQEATATNVASPKGISIKTPGKVPVAQTGGDHSLGLQRRRLSVVSDNKLVDGMAAATIEDVDSSVQALADGNCAVVAFAGLSKKGYAPYNPRKKNQDAMVIKYDQNTQSLLLCVFDGHGEAGDGVSGAIRDKFAVELFAHDKFARSGDINQDAESLQTAILDTLRSVEQAVLRDPSIDTEFSGTTAVVSVVRDNLVVVGNVGDSRITRGFVKQLGPSGPDALGCQELSIDHKPDRPDEKARIIASGGRVFAVEYDDGIDGPPRVWLGHMDVPGLAMSRSLGDAVAHTAGVLSEPEFTTRWLDEHDRCLIVATDGLWEFMSNEECMEMAMGQQDPKVAVDLLIMEANRRWMKEEQVIDDTTIIVAYIDTVGVKDGVKVAA</sequence>
<reference evidence="2 3" key="1">
    <citation type="submission" date="2013-11" db="EMBL/GenBank/DDBJ databases">
        <title>The Genome Sequence of Phytophthora parasitica P1976.</title>
        <authorList>
            <consortium name="The Broad Institute Genomics Platform"/>
            <person name="Russ C."/>
            <person name="Tyler B."/>
            <person name="Panabieres F."/>
            <person name="Shan W."/>
            <person name="Tripathy S."/>
            <person name="Grunwald N."/>
            <person name="Machado M."/>
            <person name="Johnson C.S."/>
            <person name="Walker B."/>
            <person name="Young S."/>
            <person name="Zeng Q."/>
            <person name="Gargeya S."/>
            <person name="Fitzgerald M."/>
            <person name="Haas B."/>
            <person name="Abouelleil A."/>
            <person name="Allen A.W."/>
            <person name="Alvarado L."/>
            <person name="Arachchi H.M."/>
            <person name="Berlin A.M."/>
            <person name="Chapman S.B."/>
            <person name="Gainer-Dewar J."/>
            <person name="Goldberg J."/>
            <person name="Griggs A."/>
            <person name="Gujja S."/>
            <person name="Hansen M."/>
            <person name="Howarth C."/>
            <person name="Imamovic A."/>
            <person name="Ireland A."/>
            <person name="Larimer J."/>
            <person name="McCowan C."/>
            <person name="Murphy C."/>
            <person name="Pearson M."/>
            <person name="Poon T.W."/>
            <person name="Priest M."/>
            <person name="Roberts A."/>
            <person name="Saif S."/>
            <person name="Shea T."/>
            <person name="Sisk P."/>
            <person name="Sykes S."/>
            <person name="Wortman J."/>
            <person name="Nusbaum C."/>
            <person name="Birren B."/>
        </authorList>
    </citation>
    <scope>NUCLEOTIDE SEQUENCE [LARGE SCALE GENOMIC DNA]</scope>
    <source>
        <strain evidence="2 3">P1976</strain>
    </source>
</reference>
<organism evidence="2 3">
    <name type="scientific">Phytophthora nicotianae P1976</name>
    <dbReference type="NCBI Taxonomy" id="1317066"/>
    <lineage>
        <taxon>Eukaryota</taxon>
        <taxon>Sar</taxon>
        <taxon>Stramenopiles</taxon>
        <taxon>Oomycota</taxon>
        <taxon>Peronosporomycetes</taxon>
        <taxon>Peronosporales</taxon>
        <taxon>Peronosporaceae</taxon>
        <taxon>Phytophthora</taxon>
    </lineage>
</organism>
<dbReference type="AlphaFoldDB" id="A0A081AT04"/>
<dbReference type="InterPro" id="IPR036457">
    <property type="entry name" value="PPM-type-like_dom_sf"/>
</dbReference>
<dbReference type="Proteomes" id="UP000028582">
    <property type="component" value="Unassembled WGS sequence"/>
</dbReference>
<dbReference type="SMART" id="SM00332">
    <property type="entry name" value="PP2Cc"/>
    <property type="match status" value="1"/>
</dbReference>
<comment type="caution">
    <text evidence="2">The sequence shown here is derived from an EMBL/GenBank/DDBJ whole genome shotgun (WGS) entry which is preliminary data.</text>
</comment>
<proteinExistence type="predicted"/>
<evidence type="ECO:0000259" key="1">
    <source>
        <dbReference type="PROSITE" id="PS51746"/>
    </source>
</evidence>
<evidence type="ECO:0000313" key="2">
    <source>
        <dbReference type="EMBL" id="ETO82015.1"/>
    </source>
</evidence>
<protein>
    <recommendedName>
        <fullName evidence="1">PPM-type phosphatase domain-containing protein</fullName>
    </recommendedName>
</protein>
<gene>
    <name evidence="2" type="ORF">F444_03760</name>
</gene>
<dbReference type="Pfam" id="PF00481">
    <property type="entry name" value="PP2C"/>
    <property type="match status" value="1"/>
</dbReference>
<feature type="domain" description="PPM-type phosphatase" evidence="1">
    <location>
        <begin position="91"/>
        <end position="382"/>
    </location>
</feature>
<name>A0A081AT04_PHYNI</name>
<dbReference type="GO" id="GO:0004722">
    <property type="term" value="F:protein serine/threonine phosphatase activity"/>
    <property type="evidence" value="ECO:0007669"/>
    <property type="project" value="InterPro"/>
</dbReference>
<dbReference type="PROSITE" id="PS51746">
    <property type="entry name" value="PPM_2"/>
    <property type="match status" value="1"/>
</dbReference>
<dbReference type="PANTHER" id="PTHR47992">
    <property type="entry name" value="PROTEIN PHOSPHATASE"/>
    <property type="match status" value="1"/>
</dbReference>
<dbReference type="Gene3D" id="3.60.40.10">
    <property type="entry name" value="PPM-type phosphatase domain"/>
    <property type="match status" value="1"/>
</dbReference>
<dbReference type="EMBL" id="ANJA01000764">
    <property type="protein sequence ID" value="ETO82015.1"/>
    <property type="molecule type" value="Genomic_DNA"/>
</dbReference>
<dbReference type="OrthoDB" id="10264738at2759"/>
<dbReference type="SUPFAM" id="SSF81606">
    <property type="entry name" value="PP2C-like"/>
    <property type="match status" value="1"/>
</dbReference>
<accession>A0A081AT04</accession>
<dbReference type="InterPro" id="IPR001932">
    <property type="entry name" value="PPM-type_phosphatase-like_dom"/>
</dbReference>
<dbReference type="InterPro" id="IPR015655">
    <property type="entry name" value="PP2C"/>
</dbReference>
<evidence type="ECO:0000313" key="3">
    <source>
        <dbReference type="Proteomes" id="UP000028582"/>
    </source>
</evidence>